<proteinExistence type="predicted"/>
<comment type="function">
    <text evidence="8">Phosphorylates Ins(1,3,4,5,6)P5 at position 2 to form Ins(1,2,3,4,5,6)P6 (InsP6 or phytate).</text>
</comment>
<dbReference type="Pfam" id="PF06090">
    <property type="entry name" value="Ins_P5_2-kin"/>
    <property type="match status" value="1"/>
</dbReference>
<comment type="domain">
    <text evidence="8">The EXKPK motif is conserved in inositol-pentakisphosphate 2-kinases of both family 1 and 2.</text>
</comment>
<keyword evidence="6 8" id="KW-0418">Kinase</keyword>
<keyword evidence="5 8" id="KW-0547">Nucleotide-binding</keyword>
<evidence type="ECO:0000256" key="3">
    <source>
        <dbReference type="ARBA" id="ARBA00014846"/>
    </source>
</evidence>
<dbReference type="Proteomes" id="UP001153365">
    <property type="component" value="Unassembled WGS sequence"/>
</dbReference>
<dbReference type="GO" id="GO:0005524">
    <property type="term" value="F:ATP binding"/>
    <property type="evidence" value="ECO:0007669"/>
    <property type="project" value="UniProtKB-KW"/>
</dbReference>
<keyword evidence="10" id="KW-1185">Reference proteome</keyword>
<sequence>MISTDQELDEALRRTEPKDWVYLGQGSANIILAYHPAPQLSSSVQINSEELLLQNRSIRLSKLKKITSSSATSRDKKHPISFIDFQERFIRRLIDERFLLKYQDVRLDSTWLKALVKNFKLSSSSCDRSHEDCSSPKDLFSFDVDLDSDFGLVTENLRNFGNNHLITIEIKPKWSFLGRTIKDLNGNNNFLKSNFCRTCVARAGEDYQDCITWIKQNFNKYYLSSNRFCSLQLFSNNSNDDKSNNNRNPGDKQLRKGIQKLYEEWKSEKHCSEGRIEDLSDSLKRPSQVHNNFRVFKSQKELLSREDMESFILTEEDLNYLTIRLKQSKVLDRLDHLQRTLDLFDASLLKKPQQQDQEDPQTNLLPEEEVIDNDPMTIRDLQDILQILQKSSECPIEDFKNSVYDKLSLRLRVKMFKLSMTFKDCSIIINFPPNSRPSLILPDDADIAIANKPNSNAVEDQLNNNHKKMRSNDLDGSFSIKIIDLDLKDSKRLEEFVEKDKNLFQTFETILRQFEYPFNNNDVGLRELKCIKTCLQVS</sequence>
<reference evidence="9" key="1">
    <citation type="submission" date="2022-06" db="EMBL/GenBank/DDBJ databases">
        <authorList>
            <consortium name="SYNGENTA / RWTH Aachen University"/>
        </authorList>
    </citation>
    <scope>NUCLEOTIDE SEQUENCE</scope>
</reference>
<organism evidence="9 10">
    <name type="scientific">Phakopsora pachyrhizi</name>
    <name type="common">Asian soybean rust disease fungus</name>
    <dbReference type="NCBI Taxonomy" id="170000"/>
    <lineage>
        <taxon>Eukaryota</taxon>
        <taxon>Fungi</taxon>
        <taxon>Dikarya</taxon>
        <taxon>Basidiomycota</taxon>
        <taxon>Pucciniomycotina</taxon>
        <taxon>Pucciniomycetes</taxon>
        <taxon>Pucciniales</taxon>
        <taxon>Phakopsoraceae</taxon>
        <taxon>Phakopsora</taxon>
    </lineage>
</organism>
<comment type="catalytic activity">
    <reaction evidence="1 8">
        <text>1D-myo-inositol 1,3,4,5,6-pentakisphosphate + ATP = 1D-myo-inositol hexakisphosphate + ADP + H(+)</text>
        <dbReference type="Rhea" id="RHEA:20313"/>
        <dbReference type="ChEBI" id="CHEBI:15378"/>
        <dbReference type="ChEBI" id="CHEBI:30616"/>
        <dbReference type="ChEBI" id="CHEBI:57733"/>
        <dbReference type="ChEBI" id="CHEBI:58130"/>
        <dbReference type="ChEBI" id="CHEBI:456216"/>
        <dbReference type="EC" id="2.7.1.158"/>
    </reaction>
</comment>
<dbReference type="GO" id="GO:0032958">
    <property type="term" value="P:inositol phosphate biosynthetic process"/>
    <property type="evidence" value="ECO:0007669"/>
    <property type="project" value="TreeGrafter"/>
</dbReference>
<evidence type="ECO:0000313" key="9">
    <source>
        <dbReference type="EMBL" id="CAH7685275.1"/>
    </source>
</evidence>
<gene>
    <name evidence="9" type="ORF">PPACK8108_LOCUS19770</name>
</gene>
<dbReference type="PANTHER" id="PTHR14456">
    <property type="entry name" value="INOSITOL POLYPHOSPHATE KINASE 1"/>
    <property type="match status" value="1"/>
</dbReference>
<dbReference type="InterPro" id="IPR043001">
    <property type="entry name" value="IP5_2-K_N_lobe"/>
</dbReference>
<evidence type="ECO:0000256" key="2">
    <source>
        <dbReference type="ARBA" id="ARBA00012023"/>
    </source>
</evidence>
<dbReference type="InterPro" id="IPR009286">
    <property type="entry name" value="Ins_P5_2-kin"/>
</dbReference>
<evidence type="ECO:0000256" key="6">
    <source>
        <dbReference type="ARBA" id="ARBA00022777"/>
    </source>
</evidence>
<evidence type="ECO:0000313" key="10">
    <source>
        <dbReference type="Proteomes" id="UP001153365"/>
    </source>
</evidence>
<name>A0AAV0BF78_PHAPC</name>
<evidence type="ECO:0000256" key="4">
    <source>
        <dbReference type="ARBA" id="ARBA00022679"/>
    </source>
</evidence>
<dbReference type="Gene3D" id="3.30.200.110">
    <property type="entry name" value="Inositol-pentakisphosphate 2-kinase, N-lobe"/>
    <property type="match status" value="1"/>
</dbReference>
<keyword evidence="4 8" id="KW-0808">Transferase</keyword>
<dbReference type="EC" id="2.7.1.158" evidence="2 8"/>
<dbReference type="GO" id="GO:0035299">
    <property type="term" value="F:inositol-1,3,4,5,6-pentakisphosphate 2-kinase activity"/>
    <property type="evidence" value="ECO:0007669"/>
    <property type="project" value="UniProtKB-EC"/>
</dbReference>
<dbReference type="GO" id="GO:0005634">
    <property type="term" value="C:nucleus"/>
    <property type="evidence" value="ECO:0007669"/>
    <property type="project" value="TreeGrafter"/>
</dbReference>
<dbReference type="AlphaFoldDB" id="A0AAV0BF78"/>
<comment type="caution">
    <text evidence="9">The sequence shown here is derived from an EMBL/GenBank/DDBJ whole genome shotgun (WGS) entry which is preliminary data.</text>
</comment>
<dbReference type="PANTHER" id="PTHR14456:SF2">
    <property type="entry name" value="INOSITOL-PENTAKISPHOSPHATE 2-KINASE"/>
    <property type="match status" value="1"/>
</dbReference>
<evidence type="ECO:0000256" key="7">
    <source>
        <dbReference type="ARBA" id="ARBA00022840"/>
    </source>
</evidence>
<protein>
    <recommendedName>
        <fullName evidence="3 8">Inositol-pentakisphosphate 2-kinase</fullName>
        <ecNumber evidence="2 8">2.7.1.158</ecNumber>
    </recommendedName>
</protein>
<evidence type="ECO:0000256" key="5">
    <source>
        <dbReference type="ARBA" id="ARBA00022741"/>
    </source>
</evidence>
<dbReference type="EMBL" id="CALTRL010005719">
    <property type="protein sequence ID" value="CAH7685275.1"/>
    <property type="molecule type" value="Genomic_DNA"/>
</dbReference>
<evidence type="ECO:0000256" key="8">
    <source>
        <dbReference type="RuleBase" id="RU364126"/>
    </source>
</evidence>
<keyword evidence="7 8" id="KW-0067">ATP-binding</keyword>
<evidence type="ECO:0000256" key="1">
    <source>
        <dbReference type="ARBA" id="ARBA00001774"/>
    </source>
</evidence>
<accession>A0AAV0BF78</accession>